<organism evidence="1 2">
    <name type="scientific">Pyricularia grisea</name>
    <name type="common">Crabgrass-specific blast fungus</name>
    <name type="synonym">Magnaporthe grisea</name>
    <dbReference type="NCBI Taxonomy" id="148305"/>
    <lineage>
        <taxon>Eukaryota</taxon>
        <taxon>Fungi</taxon>
        <taxon>Dikarya</taxon>
        <taxon>Ascomycota</taxon>
        <taxon>Pezizomycotina</taxon>
        <taxon>Sordariomycetes</taxon>
        <taxon>Sordariomycetidae</taxon>
        <taxon>Magnaporthales</taxon>
        <taxon>Pyriculariaceae</taxon>
        <taxon>Pyricularia</taxon>
    </lineage>
</organism>
<dbReference type="Proteomes" id="UP000515153">
    <property type="component" value="Unplaced"/>
</dbReference>
<reference evidence="2" key="2">
    <citation type="submission" date="2019-10" db="EMBL/GenBank/DDBJ databases">
        <authorList>
            <consortium name="NCBI Genome Project"/>
        </authorList>
    </citation>
    <scope>NUCLEOTIDE SEQUENCE</scope>
    <source>
        <strain evidence="2">NI907</strain>
    </source>
</reference>
<feature type="non-terminal residue" evidence="2">
    <location>
        <position position="1"/>
    </location>
</feature>
<proteinExistence type="predicted"/>
<evidence type="ECO:0000313" key="1">
    <source>
        <dbReference type="Proteomes" id="UP000515153"/>
    </source>
</evidence>
<keyword evidence="1" id="KW-1185">Reference proteome</keyword>
<dbReference type="RefSeq" id="XP_030977126.1">
    <property type="nucleotide sequence ID" value="XM_031132148.1"/>
</dbReference>
<reference evidence="2" key="3">
    <citation type="submission" date="2025-08" db="UniProtKB">
        <authorList>
            <consortium name="RefSeq"/>
        </authorList>
    </citation>
    <scope>IDENTIFICATION</scope>
    <source>
        <strain evidence="2">NI907</strain>
    </source>
</reference>
<name>A0A6P8AQD5_PYRGI</name>
<sequence length="66" mass="6739">ISFDTFTSAIPSVCSSLGGTFDITHSDQSPKFFQCKGIASGVGDSTTTISGQTFPVHCGYGAQTGS</sequence>
<evidence type="ECO:0000313" key="2">
    <source>
        <dbReference type="RefSeq" id="XP_030977126.1"/>
    </source>
</evidence>
<dbReference type="AlphaFoldDB" id="A0A6P8AQD5"/>
<accession>A0A6P8AQD5</accession>
<gene>
    <name evidence="2" type="ORF">PgNI_12193</name>
</gene>
<reference evidence="2" key="1">
    <citation type="journal article" date="2019" name="Mol. Biol. Evol.">
        <title>Blast fungal genomes show frequent chromosomal changes, gene gains and losses, and effector gene turnover.</title>
        <authorList>
            <person name="Gomez Luciano L.B."/>
            <person name="Jason Tsai I."/>
            <person name="Chuma I."/>
            <person name="Tosa Y."/>
            <person name="Chen Y.H."/>
            <person name="Li J.Y."/>
            <person name="Li M.Y."/>
            <person name="Jade Lu M.Y."/>
            <person name="Nakayashiki H."/>
            <person name="Li W.H."/>
        </authorList>
    </citation>
    <scope>NUCLEOTIDE SEQUENCE</scope>
    <source>
        <strain evidence="2">NI907</strain>
    </source>
</reference>
<dbReference type="GeneID" id="41967053"/>
<dbReference type="KEGG" id="pgri:PgNI_12193"/>
<protein>
    <submittedName>
        <fullName evidence="2">Uncharacterized protein</fullName>
    </submittedName>
</protein>